<dbReference type="AlphaFoldDB" id="A0A9Q0R8F4"/>
<reference evidence="2" key="1">
    <citation type="submission" date="2022-10" db="EMBL/GenBank/DDBJ databases">
        <title>Novel sulphate-reducing endosymbionts in the free-living metamonad Anaeramoeba.</title>
        <authorList>
            <person name="Jerlstrom-Hultqvist J."/>
            <person name="Cepicka I."/>
            <person name="Gallot-Lavallee L."/>
            <person name="Salas-Leiva D."/>
            <person name="Curtis B.A."/>
            <person name="Zahonova K."/>
            <person name="Pipaliya S."/>
            <person name="Dacks J."/>
            <person name="Roger A.J."/>
        </authorList>
    </citation>
    <scope>NUCLEOTIDE SEQUENCE</scope>
    <source>
        <strain evidence="2">BMAN</strain>
    </source>
</reference>
<organism evidence="2 3">
    <name type="scientific">Anaeramoeba ignava</name>
    <name type="common">Anaerobic marine amoeba</name>
    <dbReference type="NCBI Taxonomy" id="1746090"/>
    <lineage>
        <taxon>Eukaryota</taxon>
        <taxon>Metamonada</taxon>
        <taxon>Anaeramoebidae</taxon>
        <taxon>Anaeramoeba</taxon>
    </lineage>
</organism>
<proteinExistence type="predicted"/>
<name>A0A9Q0R8F4_ANAIG</name>
<evidence type="ECO:0000313" key="2">
    <source>
        <dbReference type="EMBL" id="KAJ5070646.1"/>
    </source>
</evidence>
<feature type="region of interest" description="Disordered" evidence="1">
    <location>
        <begin position="658"/>
        <end position="678"/>
    </location>
</feature>
<evidence type="ECO:0000313" key="3">
    <source>
        <dbReference type="Proteomes" id="UP001149090"/>
    </source>
</evidence>
<gene>
    <name evidence="2" type="ORF">M0811_10716</name>
</gene>
<dbReference type="PANTHER" id="PTHR46563:SF4">
    <property type="entry name" value="ASPARTYL_ASPARAGINYL BETA-HYDROXYLASE ISOFORM X1"/>
    <property type="match status" value="1"/>
</dbReference>
<dbReference type="PANTHER" id="PTHR46563">
    <property type="entry name" value="RING-TYPE DOMAIN-CONTAINING PROTEIN"/>
    <property type="match status" value="1"/>
</dbReference>
<comment type="caution">
    <text evidence="2">The sequence shown here is derived from an EMBL/GenBank/DDBJ whole genome shotgun (WGS) entry which is preliminary data.</text>
</comment>
<dbReference type="EMBL" id="JAPDFW010000093">
    <property type="protein sequence ID" value="KAJ5070646.1"/>
    <property type="molecule type" value="Genomic_DNA"/>
</dbReference>
<feature type="compositionally biased region" description="Basic residues" evidence="1">
    <location>
        <begin position="658"/>
        <end position="669"/>
    </location>
</feature>
<accession>A0A9Q0R8F4</accession>
<sequence>MECYNISSDPRIIVLQFTEENKINFYCESIQLAIILPKMINYFIKGEENRIIPKQEEEKITNEIPIFTETMKTDNSFQYEFYLEANSYEHVTMFKVDDDELEVEDGIEKRKTQPLTSHKSEVFLQTYSMSNIVQMPSQTNQGDLITAPTILKSQGSILKSSTSLLKSNRSFLQSSRGLLKQTSTLLKSNKNLMKKSSNVLRSQDLMPSKSFAKTKSILSRSQTSLKPQLSSVISRELSHISNQSPQDLIYDVLPNEPVYLVDDIPYLHPVSRFNIEIMDEISLQFVPNQDIVFSKYAISIFSKNYRSSIHALGSRMQLFRAKDPLIIRIHFDDGKIYILRFTSEKQVKDFLSILKNCQSHLTDKIIVQNLRKYYPCSVVYKSQQYYGTIIVCDLVLVVLLPFLLRIIPLNKNLTCYRHESNELIRKIVFKNEEYICTYYSQTEQESFKSSFSEALIKYPKKAKEMKESAEQRRVSEVYHHSEKKQRIRTQVTLFEYLFTLGEEPSKYSERINKESTLQIDPMNNLKTKLNFINVSYVISFIDFDEAEKFRYQFSQFIKTGDEMDNLELLEAQKMEKERDNREKEERENEERERLEKERLERERKERERRERERLEKERLERERLEKERLQRERKEEERRRKEEEEERERKRKEKEEKKRRKLEKAQRKKEKQEKLEREKRERERRAQELLLAQKEEEERQRLQREKEERERAKMPVLEDNQVVDLQIPDENVEDAILFDVDILDRTSKPIQKGQLKLSPKELVLEIGEESFTFDYDKHKLNTNPRNLMTIRMDFSDSHKIVRFADIDQTKLFFAKFYQFKSLN</sequence>
<evidence type="ECO:0000256" key="1">
    <source>
        <dbReference type="SAM" id="MobiDB-lite"/>
    </source>
</evidence>
<dbReference type="Proteomes" id="UP001149090">
    <property type="component" value="Unassembled WGS sequence"/>
</dbReference>
<keyword evidence="3" id="KW-1185">Reference proteome</keyword>
<protein>
    <submittedName>
        <fullName evidence="2">Zinc finger ccch domain-containing protein</fullName>
    </submittedName>
</protein>